<dbReference type="RefSeq" id="WP_342692411.1">
    <property type="nucleotide sequence ID" value="NZ_JBCGDP010000013.1"/>
</dbReference>
<feature type="transmembrane region" description="Helical" evidence="1">
    <location>
        <begin position="224"/>
        <end position="246"/>
    </location>
</feature>
<feature type="transmembrane region" description="Helical" evidence="1">
    <location>
        <begin position="47"/>
        <end position="68"/>
    </location>
</feature>
<protein>
    <submittedName>
        <fullName evidence="3">Acyltransferase family protein</fullName>
    </submittedName>
</protein>
<evidence type="ECO:0000259" key="2">
    <source>
        <dbReference type="Pfam" id="PF01757"/>
    </source>
</evidence>
<sequence length="364" mass="41522">MNSLKKNRIVAIDFARGISVLMVVFVHTMLIYGSIPTQTDSILGQVILWMGRGTPMFLVIMGISFIQSRRQDFSSVCKRALWILSVGYLLNILKFWVPEYIFGGLPKEFLAAYGLTSQTLESALFFLGLGDILQLAGITLFVIAIINLFSQNKWTPLVIGLLIIAISREVSGFRLGITGIDYLCDLFFSNKFNVYFPIFPWSSFILIGVFLGKWLKELQENQKVFFKNLVILGVLFVLSGAFLIYLDPEYHFGDYYHLGPGGSIVLMGVIVMFLWFSNFLVKLIGEQNKIFFKAITYLSKNVTSLYVIQWVLINWGMYVFGFWKHDQFVVALLIILMTSLTLLVNTLFLRLKQKTQKEDTFSVA</sequence>
<reference evidence="3 4" key="1">
    <citation type="submission" date="2024-03" db="EMBL/GenBank/DDBJ databases">
        <title>Two novel species of the genus Flavobacterium exhibiting potentially degradation of complex polysaccharides.</title>
        <authorList>
            <person name="Lian X."/>
        </authorList>
    </citation>
    <scope>NUCLEOTIDE SEQUENCE [LARGE SCALE GENOMIC DNA]</scope>
    <source>
        <strain evidence="3 4">N6</strain>
    </source>
</reference>
<evidence type="ECO:0000256" key="1">
    <source>
        <dbReference type="SAM" id="Phobius"/>
    </source>
</evidence>
<feature type="transmembrane region" description="Helical" evidence="1">
    <location>
        <begin position="158"/>
        <end position="180"/>
    </location>
</feature>
<accession>A0ABU9NQD4</accession>
<keyword evidence="1" id="KW-1133">Transmembrane helix</keyword>
<evidence type="ECO:0000313" key="3">
    <source>
        <dbReference type="EMBL" id="MEM0577516.1"/>
    </source>
</evidence>
<feature type="transmembrane region" description="Helical" evidence="1">
    <location>
        <begin position="302"/>
        <end position="323"/>
    </location>
</feature>
<name>A0ABU9NQD4_9FLAO</name>
<gene>
    <name evidence="3" type="ORF">WFZ86_13485</name>
</gene>
<dbReference type="EMBL" id="JBCGDP010000013">
    <property type="protein sequence ID" value="MEM0577516.1"/>
    <property type="molecule type" value="Genomic_DNA"/>
</dbReference>
<keyword evidence="1" id="KW-0472">Membrane</keyword>
<evidence type="ECO:0000313" key="4">
    <source>
        <dbReference type="Proteomes" id="UP001468798"/>
    </source>
</evidence>
<comment type="caution">
    <text evidence="3">The sequence shown here is derived from an EMBL/GenBank/DDBJ whole genome shotgun (WGS) entry which is preliminary data.</text>
</comment>
<feature type="domain" description="Acyltransferase 3" evidence="2">
    <location>
        <begin position="10"/>
        <end position="347"/>
    </location>
</feature>
<dbReference type="InterPro" id="IPR002656">
    <property type="entry name" value="Acyl_transf_3_dom"/>
</dbReference>
<keyword evidence="4" id="KW-1185">Reference proteome</keyword>
<feature type="transmembrane region" description="Helical" evidence="1">
    <location>
        <begin position="329"/>
        <end position="349"/>
    </location>
</feature>
<feature type="transmembrane region" description="Helical" evidence="1">
    <location>
        <begin position="192"/>
        <end position="212"/>
    </location>
</feature>
<dbReference type="Proteomes" id="UP001468798">
    <property type="component" value="Unassembled WGS sequence"/>
</dbReference>
<keyword evidence="3" id="KW-0012">Acyltransferase</keyword>
<dbReference type="Pfam" id="PF01757">
    <property type="entry name" value="Acyl_transf_3"/>
    <property type="match status" value="1"/>
</dbReference>
<feature type="transmembrane region" description="Helical" evidence="1">
    <location>
        <begin position="12"/>
        <end position="35"/>
    </location>
</feature>
<keyword evidence="3" id="KW-0808">Transferase</keyword>
<dbReference type="GO" id="GO:0016746">
    <property type="term" value="F:acyltransferase activity"/>
    <property type="evidence" value="ECO:0007669"/>
    <property type="project" value="UniProtKB-KW"/>
</dbReference>
<proteinExistence type="predicted"/>
<keyword evidence="1" id="KW-0812">Transmembrane</keyword>
<feature type="transmembrane region" description="Helical" evidence="1">
    <location>
        <begin position="123"/>
        <end position="146"/>
    </location>
</feature>
<organism evidence="3 4">
    <name type="scientific">Flavobacterium polysaccharolyticum</name>
    <dbReference type="NCBI Taxonomy" id="3133148"/>
    <lineage>
        <taxon>Bacteria</taxon>
        <taxon>Pseudomonadati</taxon>
        <taxon>Bacteroidota</taxon>
        <taxon>Flavobacteriia</taxon>
        <taxon>Flavobacteriales</taxon>
        <taxon>Flavobacteriaceae</taxon>
        <taxon>Flavobacterium</taxon>
    </lineage>
</organism>
<feature type="transmembrane region" description="Helical" evidence="1">
    <location>
        <begin position="258"/>
        <end position="281"/>
    </location>
</feature>
<feature type="transmembrane region" description="Helical" evidence="1">
    <location>
        <begin position="80"/>
        <end position="97"/>
    </location>
</feature>